<comment type="caution">
    <text evidence="1">The sequence shown here is derived from an EMBL/GenBank/DDBJ whole genome shotgun (WGS) entry which is preliminary data.</text>
</comment>
<organism evidence="1 3">
    <name type="scientific">Enterococcus malodoratus ATCC 43197</name>
    <dbReference type="NCBI Taxonomy" id="1158601"/>
    <lineage>
        <taxon>Bacteria</taxon>
        <taxon>Bacillati</taxon>
        <taxon>Bacillota</taxon>
        <taxon>Bacilli</taxon>
        <taxon>Lactobacillales</taxon>
        <taxon>Enterococcaceae</taxon>
        <taxon>Enterococcus</taxon>
    </lineage>
</organism>
<dbReference type="EMBL" id="ASWA01000003">
    <property type="protein sequence ID" value="EOT67337.1"/>
    <property type="molecule type" value="Genomic_DNA"/>
</dbReference>
<accession>R2QP44</accession>
<evidence type="ECO:0000313" key="2">
    <source>
        <dbReference type="EMBL" id="EOT67337.1"/>
    </source>
</evidence>
<evidence type="ECO:0000313" key="1">
    <source>
        <dbReference type="EMBL" id="EOH73405.1"/>
    </source>
</evidence>
<dbReference type="OrthoDB" id="9830648at2"/>
<reference evidence="1 3" key="1">
    <citation type="submission" date="2013-02" db="EMBL/GenBank/DDBJ databases">
        <title>The Genome Sequence of Enterococcus malodoratus ATCC_43197.</title>
        <authorList>
            <consortium name="The Broad Institute Genome Sequencing Platform"/>
            <consortium name="The Broad Institute Genome Sequencing Center for Infectious Disease"/>
            <person name="Earl A.M."/>
            <person name="Gilmore M.S."/>
            <person name="Lebreton F."/>
            <person name="Walker B."/>
            <person name="Young S.K."/>
            <person name="Zeng Q."/>
            <person name="Gargeya S."/>
            <person name="Fitzgerald M."/>
            <person name="Haas B."/>
            <person name="Abouelleil A."/>
            <person name="Alvarado L."/>
            <person name="Arachchi H.M."/>
            <person name="Berlin A.M."/>
            <person name="Chapman S.B."/>
            <person name="Dewar J."/>
            <person name="Goldberg J."/>
            <person name="Griggs A."/>
            <person name="Gujja S."/>
            <person name="Hansen M."/>
            <person name="Howarth C."/>
            <person name="Imamovic A."/>
            <person name="Larimer J."/>
            <person name="McCowan C."/>
            <person name="Murphy C."/>
            <person name="Neiman D."/>
            <person name="Pearson M."/>
            <person name="Priest M."/>
            <person name="Roberts A."/>
            <person name="Saif S."/>
            <person name="Shea T."/>
            <person name="Sisk P."/>
            <person name="Sykes S."/>
            <person name="Wortman J."/>
            <person name="Nusbaum C."/>
            <person name="Birren B."/>
        </authorList>
    </citation>
    <scope>NUCLEOTIDE SEQUENCE [LARGE SCALE GENOMIC DNA]</scope>
    <source>
        <strain evidence="1 3">ATCC 43197</strain>
    </source>
</reference>
<sequence length="58" mass="6643">MKQESIVQSNNELLNDKRVLMVNPKDEVSVKTIKTDSRVVLVSNLRQLFRQVNASESL</sequence>
<gene>
    <name evidence="2" type="ORF">I585_02858</name>
    <name evidence="1" type="ORF">UAI_03674</name>
</gene>
<proteinExistence type="predicted"/>
<reference evidence="2 4" key="2">
    <citation type="submission" date="2013-03" db="EMBL/GenBank/DDBJ databases">
        <title>The Genome Sequence of Enterococcus malodoratus ATCC_43197 (PacBio/Illumina hybrid assembly).</title>
        <authorList>
            <consortium name="The Broad Institute Genomics Platform"/>
            <consortium name="The Broad Institute Genome Sequencing Center for Infectious Disease"/>
            <person name="Earl A."/>
            <person name="Russ C."/>
            <person name="Gilmore M."/>
            <person name="Surin D."/>
            <person name="Walker B."/>
            <person name="Young S."/>
            <person name="Zeng Q."/>
            <person name="Gargeya S."/>
            <person name="Fitzgerald M."/>
            <person name="Haas B."/>
            <person name="Abouelleil A."/>
            <person name="Allen A.W."/>
            <person name="Alvarado L."/>
            <person name="Arachchi H.M."/>
            <person name="Berlin A.M."/>
            <person name="Chapman S.B."/>
            <person name="Gainer-Dewar J."/>
            <person name="Goldberg J."/>
            <person name="Griggs A."/>
            <person name="Gujja S."/>
            <person name="Hansen M."/>
            <person name="Howarth C."/>
            <person name="Imamovic A."/>
            <person name="Ireland A."/>
            <person name="Larimer J."/>
            <person name="McCowan C."/>
            <person name="Murphy C."/>
            <person name="Pearson M."/>
            <person name="Poon T.W."/>
            <person name="Priest M."/>
            <person name="Roberts A."/>
            <person name="Saif S."/>
            <person name="Shea T."/>
            <person name="Sisk P."/>
            <person name="Sykes S."/>
            <person name="Wortman J."/>
            <person name="Nusbaum C."/>
            <person name="Birren B."/>
        </authorList>
    </citation>
    <scope>NUCLEOTIDE SEQUENCE [LARGE SCALE GENOMIC DNA]</scope>
    <source>
        <strain evidence="2 4">ATCC 43197</strain>
    </source>
</reference>
<dbReference type="RefSeq" id="WP_010742452.1">
    <property type="nucleotide sequence ID" value="NZ_KB946251.1"/>
</dbReference>
<dbReference type="EMBL" id="AJAK01000026">
    <property type="protein sequence ID" value="EOH73405.1"/>
    <property type="molecule type" value="Genomic_DNA"/>
</dbReference>
<evidence type="ECO:0000313" key="3">
    <source>
        <dbReference type="Proteomes" id="UP000013783"/>
    </source>
</evidence>
<keyword evidence="4" id="KW-1185">Reference proteome</keyword>
<name>R2QP44_9ENTE</name>
<dbReference type="Proteomes" id="UP000013783">
    <property type="component" value="Unassembled WGS sequence"/>
</dbReference>
<dbReference type="AlphaFoldDB" id="R2QP44"/>
<dbReference type="Proteomes" id="UP000014148">
    <property type="component" value="Unassembled WGS sequence"/>
</dbReference>
<protein>
    <submittedName>
        <fullName evidence="1">Uncharacterized protein</fullName>
    </submittedName>
</protein>
<evidence type="ECO:0000313" key="4">
    <source>
        <dbReference type="Proteomes" id="UP000014148"/>
    </source>
</evidence>